<dbReference type="GO" id="GO:0003676">
    <property type="term" value="F:nucleic acid binding"/>
    <property type="evidence" value="ECO:0007669"/>
    <property type="project" value="InterPro"/>
</dbReference>
<keyword evidence="1" id="KW-0479">Metal-binding</keyword>
<evidence type="ECO:0000256" key="1">
    <source>
        <dbReference type="ARBA" id="ARBA00022723"/>
    </source>
</evidence>
<dbReference type="AlphaFoldDB" id="A0A6M3KNJ9"/>
<accession>A0A6M3KNJ9</accession>
<sequence>MEELVTKLAGVTFGNRQKLIKTFMELGNVVPSEIILKREPDNKFDPNAINVMIRDQSVGYIPKDIAIDLAPLMDIEEEINVTGFAFNVLPHENKPIGMTIVINGIDE</sequence>
<protein>
    <submittedName>
        <fullName evidence="5">Putative HIRAN domain containing protein</fullName>
    </submittedName>
</protein>
<organism evidence="5">
    <name type="scientific">viral metagenome</name>
    <dbReference type="NCBI Taxonomy" id="1070528"/>
    <lineage>
        <taxon>unclassified sequences</taxon>
        <taxon>metagenomes</taxon>
        <taxon>organismal metagenomes</taxon>
    </lineage>
</organism>
<gene>
    <name evidence="5" type="ORF">MM415A00352_0010</name>
    <name evidence="4" type="ORF">MM415B00971_0018</name>
</gene>
<dbReference type="GO" id="GO:0008270">
    <property type="term" value="F:zinc ion binding"/>
    <property type="evidence" value="ECO:0007669"/>
    <property type="project" value="InterPro"/>
</dbReference>
<feature type="domain" description="HIRAN" evidence="3">
    <location>
        <begin position="32"/>
        <end position="101"/>
    </location>
</feature>
<dbReference type="Pfam" id="PF08797">
    <property type="entry name" value="HIRAN"/>
    <property type="match status" value="1"/>
</dbReference>
<dbReference type="EMBL" id="MT141435">
    <property type="protein sequence ID" value="QJA61259.1"/>
    <property type="molecule type" value="Genomic_DNA"/>
</dbReference>
<dbReference type="Gene3D" id="3.30.70.2330">
    <property type="match status" value="1"/>
</dbReference>
<evidence type="ECO:0000256" key="2">
    <source>
        <dbReference type="ARBA" id="ARBA00022801"/>
    </source>
</evidence>
<evidence type="ECO:0000313" key="4">
    <source>
        <dbReference type="EMBL" id="QJA61259.1"/>
    </source>
</evidence>
<keyword evidence="2" id="KW-0378">Hydrolase</keyword>
<dbReference type="GO" id="GO:0016818">
    <property type="term" value="F:hydrolase activity, acting on acid anhydrides, in phosphorus-containing anhydrides"/>
    <property type="evidence" value="ECO:0007669"/>
    <property type="project" value="InterPro"/>
</dbReference>
<reference evidence="5" key="1">
    <citation type="submission" date="2020-03" db="EMBL/GenBank/DDBJ databases">
        <title>The deep terrestrial virosphere.</title>
        <authorList>
            <person name="Holmfeldt K."/>
            <person name="Nilsson E."/>
            <person name="Simone D."/>
            <person name="Lopez-Fernandez M."/>
            <person name="Wu X."/>
            <person name="de Brujin I."/>
            <person name="Lundin D."/>
            <person name="Andersson A."/>
            <person name="Bertilsson S."/>
            <person name="Dopson M."/>
        </authorList>
    </citation>
    <scope>NUCLEOTIDE SEQUENCE</scope>
    <source>
        <strain evidence="5">MM415A00352</strain>
        <strain evidence="4">MM415B00971</strain>
    </source>
</reference>
<dbReference type="InterPro" id="IPR014905">
    <property type="entry name" value="HIRAN"/>
</dbReference>
<evidence type="ECO:0000313" key="5">
    <source>
        <dbReference type="EMBL" id="QJA82908.1"/>
    </source>
</evidence>
<name>A0A6M3KNJ9_9ZZZZ</name>
<evidence type="ECO:0000259" key="3">
    <source>
        <dbReference type="Pfam" id="PF08797"/>
    </source>
</evidence>
<dbReference type="EMBL" id="MT142499">
    <property type="protein sequence ID" value="QJA82908.1"/>
    <property type="molecule type" value="Genomic_DNA"/>
</dbReference>
<proteinExistence type="predicted"/>